<evidence type="ECO:0000313" key="2">
    <source>
        <dbReference type="EMBL" id="UTV28437.1"/>
    </source>
</evidence>
<accession>A0ABY5GIN7</accession>
<dbReference type="Pfam" id="PF09619">
    <property type="entry name" value="YscW"/>
    <property type="match status" value="1"/>
</dbReference>
<gene>
    <name evidence="2" type="ORF">NNL38_04100</name>
</gene>
<sequence>MKKLFTLFSALIVVLVISACTNLIQQNADVGTVEGTLAYRERVALPANARITVTLADVSKMDAPAEVISQQTFLADGQQVPIGFQLDFMKDQIKPNHSYAISARIEVGDKLYFITDTRNAVLTDPAVTTKLDIMLVKTR</sequence>
<dbReference type="InterPro" id="IPR039366">
    <property type="entry name" value="Pilotin"/>
</dbReference>
<keyword evidence="3" id="KW-1185">Reference proteome</keyword>
<proteinExistence type="predicted"/>
<feature type="signal peptide" evidence="1">
    <location>
        <begin position="1"/>
        <end position="19"/>
    </location>
</feature>
<dbReference type="RefSeq" id="WP_255389752.1">
    <property type="nucleotide sequence ID" value="NZ_CP101508.1"/>
</dbReference>
<dbReference type="Proteomes" id="UP001057998">
    <property type="component" value="Chromosome 1"/>
</dbReference>
<name>A0ABY5GIN7_9GAMM</name>
<dbReference type="EMBL" id="CP101508">
    <property type="protein sequence ID" value="UTV28437.1"/>
    <property type="molecule type" value="Genomic_DNA"/>
</dbReference>
<reference evidence="2" key="1">
    <citation type="submission" date="2022-07" db="EMBL/GenBank/DDBJ databases">
        <title>Genome sequencing of Photobacterium atrarenae GJH2-4.</title>
        <authorList>
            <person name="Park S.-J."/>
        </authorList>
    </citation>
    <scope>NUCLEOTIDE SEQUENCE</scope>
    <source>
        <strain evidence="2">GJH2-4</strain>
    </source>
</reference>
<evidence type="ECO:0000313" key="3">
    <source>
        <dbReference type="Proteomes" id="UP001057998"/>
    </source>
</evidence>
<dbReference type="PANTHER" id="PTHR38013">
    <property type="entry name" value="GLYCOPROTEIN/POLYSACCHARIDE METABOLISM"/>
    <property type="match status" value="1"/>
</dbReference>
<keyword evidence="2" id="KW-0449">Lipoprotein</keyword>
<keyword evidence="1" id="KW-0732">Signal</keyword>
<dbReference type="PROSITE" id="PS51257">
    <property type="entry name" value="PROKAR_LIPOPROTEIN"/>
    <property type="match status" value="1"/>
</dbReference>
<feature type="chain" id="PRO_5046958317" evidence="1">
    <location>
        <begin position="20"/>
        <end position="139"/>
    </location>
</feature>
<dbReference type="PANTHER" id="PTHR38013:SF1">
    <property type="entry name" value="GLYCOPROTEIN_POLYSACCHARIDE METABOLISM"/>
    <property type="match status" value="1"/>
</dbReference>
<evidence type="ECO:0000256" key="1">
    <source>
        <dbReference type="SAM" id="SignalP"/>
    </source>
</evidence>
<protein>
    <submittedName>
        <fullName evidence="2">YbaY family lipoprotein</fullName>
    </submittedName>
</protein>
<organism evidence="2 3">
    <name type="scientific">Photobacterium atrarenae</name>
    <dbReference type="NCBI Taxonomy" id="865757"/>
    <lineage>
        <taxon>Bacteria</taxon>
        <taxon>Pseudomonadati</taxon>
        <taxon>Pseudomonadota</taxon>
        <taxon>Gammaproteobacteria</taxon>
        <taxon>Vibrionales</taxon>
        <taxon>Vibrionaceae</taxon>
        <taxon>Photobacterium</taxon>
    </lineage>
</organism>
<dbReference type="InterPro" id="IPR053196">
    <property type="entry name" value="Lipoprotein_YbaY-like"/>
</dbReference>